<evidence type="ECO:0000313" key="3">
    <source>
        <dbReference type="Proteomes" id="UP000092666"/>
    </source>
</evidence>
<protein>
    <recommendedName>
        <fullName evidence="4">Glycosyltransferase</fullName>
    </recommendedName>
</protein>
<dbReference type="AlphaFoldDB" id="A0A1B9GTX2"/>
<dbReference type="Proteomes" id="UP000092666">
    <property type="component" value="Unassembled WGS sequence"/>
</dbReference>
<keyword evidence="1" id="KW-0472">Membrane</keyword>
<gene>
    <name evidence="2" type="ORF">I316_03992</name>
</gene>
<evidence type="ECO:0000313" key="2">
    <source>
        <dbReference type="EMBL" id="OCF34477.1"/>
    </source>
</evidence>
<sequence length="568" mass="63371">MTIPQPPCGKRLIPFIVLAVFFIVYRTAPTDSLLPSPVSTASILSWSAQFSQPEPASLPGAARLVPHASDEGVFLETSAFDLPKLIKEKQRGKADARTSYKGLKIAVLEHAGFHEEVVGAVLKTLIDIEANFTLYRDSFRWGYGDILAAGLNYTIDPTPYSDGTYAKAVQNNEIDLTIHISCDHAFWNWPKNKPAYEAMKANQNMEVVCMLHELENLKDDERISWEKAMSQGRLTYLTLSKHVKTFLRSEVLKWADKYREVRWGKVDVEEFVPIFPVDPASLPDSEAVDVSAHFPKSPEKIPSRLAILGNIQTWRRNYNPIIKDLHQALQVDPALWGYEPLSTSVVNATYQPAKDGTRPPVSLHFIGNLAPTSKLEIPDSMRDMVHIHSGLVYTDFYRLLGSMDLVLPAFIGWTYLEKKLSSAIPAGIVSKVPILGSELLLNAYQFLRDPSIVLHQPGMTEIEAIAALRASIDPSNPSSSKALLPVDSRSDAPEWAEDEFPSAQVHLSADSESDTDAQIEGGDVMKRFGGDAQDWEEYHGRLYEANAEMMIDLLERLGSRIRARQARS</sequence>
<name>A0A1B9GTX2_9TREE</name>
<keyword evidence="3" id="KW-1185">Reference proteome</keyword>
<dbReference type="EMBL" id="KV700125">
    <property type="protein sequence ID" value="OCF34477.1"/>
    <property type="molecule type" value="Genomic_DNA"/>
</dbReference>
<organism evidence="2 3">
    <name type="scientific">Kwoniella heveanensis BCC8398</name>
    <dbReference type="NCBI Taxonomy" id="1296120"/>
    <lineage>
        <taxon>Eukaryota</taxon>
        <taxon>Fungi</taxon>
        <taxon>Dikarya</taxon>
        <taxon>Basidiomycota</taxon>
        <taxon>Agaricomycotina</taxon>
        <taxon>Tremellomycetes</taxon>
        <taxon>Tremellales</taxon>
        <taxon>Cryptococcaceae</taxon>
        <taxon>Kwoniella</taxon>
    </lineage>
</organism>
<reference evidence="2 3" key="1">
    <citation type="submission" date="2013-07" db="EMBL/GenBank/DDBJ databases">
        <title>The Genome Sequence of Cryptococcus heveanensis BCC8398.</title>
        <authorList>
            <consortium name="The Broad Institute Genome Sequencing Platform"/>
            <person name="Cuomo C."/>
            <person name="Litvintseva A."/>
            <person name="Chen Y."/>
            <person name="Heitman J."/>
            <person name="Sun S."/>
            <person name="Springer D."/>
            <person name="Dromer F."/>
            <person name="Young S.K."/>
            <person name="Zeng Q."/>
            <person name="Gargeya S."/>
            <person name="Fitzgerald M."/>
            <person name="Abouelleil A."/>
            <person name="Alvarado L."/>
            <person name="Berlin A.M."/>
            <person name="Chapman S.B."/>
            <person name="Dewar J."/>
            <person name="Goldberg J."/>
            <person name="Griggs A."/>
            <person name="Gujja S."/>
            <person name="Hansen M."/>
            <person name="Howarth C."/>
            <person name="Imamovic A."/>
            <person name="Larimer J."/>
            <person name="McCowan C."/>
            <person name="Murphy C."/>
            <person name="Pearson M."/>
            <person name="Priest M."/>
            <person name="Roberts A."/>
            <person name="Saif S."/>
            <person name="Shea T."/>
            <person name="Sykes S."/>
            <person name="Wortman J."/>
            <person name="Nusbaum C."/>
            <person name="Birren B."/>
        </authorList>
    </citation>
    <scope>NUCLEOTIDE SEQUENCE [LARGE SCALE GENOMIC DNA]</scope>
    <source>
        <strain evidence="2 3">BCC8398</strain>
    </source>
</reference>
<feature type="transmembrane region" description="Helical" evidence="1">
    <location>
        <begin position="12"/>
        <end position="28"/>
    </location>
</feature>
<keyword evidence="1" id="KW-0812">Transmembrane</keyword>
<proteinExistence type="predicted"/>
<keyword evidence="1" id="KW-1133">Transmembrane helix</keyword>
<dbReference type="OrthoDB" id="549336at2759"/>
<reference evidence="3" key="2">
    <citation type="submission" date="2013-12" db="EMBL/GenBank/DDBJ databases">
        <title>Evolution of pathogenesis and genome organization in the Tremellales.</title>
        <authorList>
            <person name="Cuomo C."/>
            <person name="Litvintseva A."/>
            <person name="Heitman J."/>
            <person name="Chen Y."/>
            <person name="Sun S."/>
            <person name="Springer D."/>
            <person name="Dromer F."/>
            <person name="Young S."/>
            <person name="Zeng Q."/>
            <person name="Chapman S."/>
            <person name="Gujja S."/>
            <person name="Saif S."/>
            <person name="Birren B."/>
        </authorList>
    </citation>
    <scope>NUCLEOTIDE SEQUENCE [LARGE SCALE GENOMIC DNA]</scope>
    <source>
        <strain evidence="3">BCC8398</strain>
    </source>
</reference>
<evidence type="ECO:0000256" key="1">
    <source>
        <dbReference type="SAM" id="Phobius"/>
    </source>
</evidence>
<accession>A0A1B9GTX2</accession>
<evidence type="ECO:0008006" key="4">
    <source>
        <dbReference type="Google" id="ProtNLM"/>
    </source>
</evidence>